<dbReference type="InterPro" id="IPR001544">
    <property type="entry name" value="Aminotrans_IV"/>
</dbReference>
<proteinExistence type="inferred from homology"/>
<evidence type="ECO:0000256" key="1">
    <source>
        <dbReference type="ARBA" id="ARBA00001933"/>
    </source>
</evidence>
<keyword evidence="3" id="KW-0663">Pyridoxal phosphate</keyword>
<dbReference type="AlphaFoldDB" id="A0A1U7LXE0"/>
<evidence type="ECO:0000313" key="5">
    <source>
        <dbReference type="Proteomes" id="UP000187166"/>
    </source>
</evidence>
<dbReference type="SUPFAM" id="SSF56752">
    <property type="entry name" value="D-aminoacid aminotransferase-like PLP-dependent enzymes"/>
    <property type="match status" value="1"/>
</dbReference>
<dbReference type="GO" id="GO:0005829">
    <property type="term" value="C:cytosol"/>
    <property type="evidence" value="ECO:0007669"/>
    <property type="project" value="TreeGrafter"/>
</dbReference>
<protein>
    <submittedName>
        <fullName evidence="4">Aminotransferase class IV</fullName>
    </submittedName>
</protein>
<gene>
    <name evidence="4" type="ORF">BIV18_00150</name>
</gene>
<keyword evidence="4" id="KW-0808">Transferase</keyword>
<dbReference type="PANTHER" id="PTHR42743:SF11">
    <property type="entry name" value="AMINODEOXYCHORISMATE LYASE"/>
    <property type="match status" value="1"/>
</dbReference>
<name>A0A1U7LXE0_9FIRM</name>
<dbReference type="GO" id="GO:0008483">
    <property type="term" value="F:transaminase activity"/>
    <property type="evidence" value="ECO:0007669"/>
    <property type="project" value="UniProtKB-KW"/>
</dbReference>
<comment type="cofactor">
    <cofactor evidence="1">
        <name>pyridoxal 5'-phosphate</name>
        <dbReference type="ChEBI" id="CHEBI:597326"/>
    </cofactor>
</comment>
<dbReference type="Gene3D" id="3.30.470.10">
    <property type="match status" value="1"/>
</dbReference>
<dbReference type="STRING" id="1465756.BIV18_00150"/>
<dbReference type="InterPro" id="IPR036038">
    <property type="entry name" value="Aminotransferase-like"/>
</dbReference>
<dbReference type="InterPro" id="IPR043131">
    <property type="entry name" value="BCAT-like_N"/>
</dbReference>
<dbReference type="GO" id="GO:0046394">
    <property type="term" value="P:carboxylic acid biosynthetic process"/>
    <property type="evidence" value="ECO:0007669"/>
    <property type="project" value="UniProtKB-ARBA"/>
</dbReference>
<dbReference type="Proteomes" id="UP000187166">
    <property type="component" value="Unassembled WGS sequence"/>
</dbReference>
<dbReference type="InterPro" id="IPR050571">
    <property type="entry name" value="Class-IV_PLP-Dep_Aminotrnsfr"/>
</dbReference>
<reference evidence="4 5" key="1">
    <citation type="journal article" date="2016" name="Appl. Environ. Microbiol.">
        <title>Function and Phylogeny of Bacterial Butyryl Coenzyme A:Acetate Transferases and Their Diversity in the Proximal Colon of Swine.</title>
        <authorList>
            <person name="Trachsel J."/>
            <person name="Bayles D.O."/>
            <person name="Looft T."/>
            <person name="Levine U.Y."/>
            <person name="Allen H.K."/>
        </authorList>
    </citation>
    <scope>NUCLEOTIDE SEQUENCE [LARGE SCALE GENOMIC DNA]</scope>
    <source>
        <strain evidence="4 5">35-6-1</strain>
    </source>
</reference>
<sequence length="237" mass="27696">MKIEFDDGFSFGKGVFETIKVVDGMPLFLEDHLKRLKNSLDFFEIKTDIDEKKIYEYIDKSNNKNFAMKVIISDKNFIVTSREDNYRNDNKSYKLKISKVKRNSTSKIIYHKSLSYYENILEHRLAVGGGYDSALFLNEREEISETSFANIFFVKNDKIYTPTVSSGLLRGTMRGFLIKNFEIIEDKIYAKNLDSFDECFISNSLMGVRNVVSIDEIKFNRNVKTKIIQDYLKKFGF</sequence>
<keyword evidence="4" id="KW-0032">Aminotransferase</keyword>
<evidence type="ECO:0000313" key="4">
    <source>
        <dbReference type="EMBL" id="OLR64079.1"/>
    </source>
</evidence>
<organism evidence="4 5">
    <name type="scientific">Peptoniphilus porci</name>
    <dbReference type="NCBI Taxonomy" id="2652280"/>
    <lineage>
        <taxon>Bacteria</taxon>
        <taxon>Bacillati</taxon>
        <taxon>Bacillota</taxon>
        <taxon>Tissierellia</taxon>
        <taxon>Tissierellales</taxon>
        <taxon>Peptoniphilaceae</taxon>
        <taxon>Peptoniphilus</taxon>
    </lineage>
</organism>
<keyword evidence="5" id="KW-1185">Reference proteome</keyword>
<dbReference type="FunFam" id="3.20.10.10:FF:000002">
    <property type="entry name" value="D-alanine aminotransferase"/>
    <property type="match status" value="1"/>
</dbReference>
<dbReference type="Pfam" id="PF01063">
    <property type="entry name" value="Aminotran_4"/>
    <property type="match status" value="1"/>
</dbReference>
<dbReference type="EMBL" id="MJIH01000001">
    <property type="protein sequence ID" value="OLR64079.1"/>
    <property type="molecule type" value="Genomic_DNA"/>
</dbReference>
<evidence type="ECO:0000256" key="3">
    <source>
        <dbReference type="ARBA" id="ARBA00022898"/>
    </source>
</evidence>
<accession>A0A1U7LXE0</accession>
<dbReference type="Gene3D" id="3.20.10.10">
    <property type="entry name" value="D-amino Acid Aminotransferase, subunit A, domain 2"/>
    <property type="match status" value="1"/>
</dbReference>
<evidence type="ECO:0000256" key="2">
    <source>
        <dbReference type="ARBA" id="ARBA00009320"/>
    </source>
</evidence>
<dbReference type="CDD" id="cd00449">
    <property type="entry name" value="PLPDE_IV"/>
    <property type="match status" value="1"/>
</dbReference>
<comment type="similarity">
    <text evidence="2">Belongs to the class-IV pyridoxal-phosphate-dependent aminotransferase family.</text>
</comment>
<dbReference type="InterPro" id="IPR043132">
    <property type="entry name" value="BCAT-like_C"/>
</dbReference>
<dbReference type="GO" id="GO:0008652">
    <property type="term" value="P:amino acid biosynthetic process"/>
    <property type="evidence" value="ECO:0007669"/>
    <property type="project" value="UniProtKB-ARBA"/>
</dbReference>
<dbReference type="PANTHER" id="PTHR42743">
    <property type="entry name" value="AMINO-ACID AMINOTRANSFERASE"/>
    <property type="match status" value="1"/>
</dbReference>
<comment type="caution">
    <text evidence="4">The sequence shown here is derived from an EMBL/GenBank/DDBJ whole genome shotgun (WGS) entry which is preliminary data.</text>
</comment>